<keyword evidence="2" id="KW-0808">Transferase</keyword>
<sequence>MDEDEATGRLAAASLAAGDPTGWFERLYTEAGRGEAVVPWDRDAPHGLLAEWTAERGPIGAGRRAVVVGCGYGRDAEHVAGLGFATVAFDISPTAVAAARDRHPVSAVDYRAADLLAPPEAWRRSFDLVVESMTVQALPAEIRAAAIDAVGELVAPGGTLLVIAAGRADDEPTPVAPPWPLTRAEIDAFGGAGLAPLRVEEIQDQSGVRRWRAEFHRGPIR</sequence>
<dbReference type="Proteomes" id="UP000185124">
    <property type="component" value="Unassembled WGS sequence"/>
</dbReference>
<keyword evidence="3" id="KW-1185">Reference proteome</keyword>
<feature type="domain" description="Methyltransferase" evidence="1">
    <location>
        <begin position="68"/>
        <end position="158"/>
    </location>
</feature>
<reference evidence="3" key="1">
    <citation type="submission" date="2016-12" db="EMBL/GenBank/DDBJ databases">
        <authorList>
            <person name="Varghese N."/>
            <person name="Submissions S."/>
        </authorList>
    </citation>
    <scope>NUCLEOTIDE SEQUENCE [LARGE SCALE GENOMIC DNA]</scope>
    <source>
        <strain evidence="3">DSM 45599</strain>
    </source>
</reference>
<dbReference type="InterPro" id="IPR029063">
    <property type="entry name" value="SAM-dependent_MTases_sf"/>
</dbReference>
<dbReference type="OrthoDB" id="189743at2"/>
<evidence type="ECO:0000313" key="3">
    <source>
        <dbReference type="Proteomes" id="UP000185124"/>
    </source>
</evidence>
<dbReference type="EMBL" id="FSQT01000002">
    <property type="protein sequence ID" value="SIN42031.1"/>
    <property type="molecule type" value="Genomic_DNA"/>
</dbReference>
<dbReference type="PANTHER" id="PTHR43464:SF23">
    <property type="entry name" value="JUVENILE HORMONE ACID O-METHYLTRANSFERASE"/>
    <property type="match status" value="1"/>
</dbReference>
<organism evidence="2 3">
    <name type="scientific">Micromonospora cremea</name>
    <dbReference type="NCBI Taxonomy" id="709881"/>
    <lineage>
        <taxon>Bacteria</taxon>
        <taxon>Bacillati</taxon>
        <taxon>Actinomycetota</taxon>
        <taxon>Actinomycetes</taxon>
        <taxon>Micromonosporales</taxon>
        <taxon>Micromonosporaceae</taxon>
        <taxon>Micromonospora</taxon>
    </lineage>
</organism>
<dbReference type="Gene3D" id="3.40.50.150">
    <property type="entry name" value="Vaccinia Virus protein VP39"/>
    <property type="match status" value="1"/>
</dbReference>
<gene>
    <name evidence="2" type="ORF">SAMN04489832_6816</name>
</gene>
<dbReference type="RefSeq" id="WP_074318364.1">
    <property type="nucleotide sequence ID" value="NZ_FSQT01000002.1"/>
</dbReference>
<dbReference type="CDD" id="cd02440">
    <property type="entry name" value="AdoMet_MTases"/>
    <property type="match status" value="1"/>
</dbReference>
<dbReference type="Pfam" id="PF13649">
    <property type="entry name" value="Methyltransf_25"/>
    <property type="match status" value="1"/>
</dbReference>
<protein>
    <submittedName>
        <fullName evidence="2">Methyltransferase domain-containing protein</fullName>
    </submittedName>
</protein>
<dbReference type="InterPro" id="IPR041698">
    <property type="entry name" value="Methyltransf_25"/>
</dbReference>
<dbReference type="SUPFAM" id="SSF53335">
    <property type="entry name" value="S-adenosyl-L-methionine-dependent methyltransferases"/>
    <property type="match status" value="1"/>
</dbReference>
<name>A0A1N6B6M5_9ACTN</name>
<dbReference type="GO" id="GO:0010420">
    <property type="term" value="F:polyprenyldihydroxybenzoate methyltransferase activity"/>
    <property type="evidence" value="ECO:0007669"/>
    <property type="project" value="TreeGrafter"/>
</dbReference>
<evidence type="ECO:0000259" key="1">
    <source>
        <dbReference type="Pfam" id="PF13649"/>
    </source>
</evidence>
<accession>A0A1N6B6M5</accession>
<keyword evidence="2" id="KW-0489">Methyltransferase</keyword>
<evidence type="ECO:0000313" key="2">
    <source>
        <dbReference type="EMBL" id="SIN42031.1"/>
    </source>
</evidence>
<dbReference type="STRING" id="709881.SAMN04489832_6816"/>
<dbReference type="AlphaFoldDB" id="A0A1N6B6M5"/>
<proteinExistence type="predicted"/>
<dbReference type="GO" id="GO:0032259">
    <property type="term" value="P:methylation"/>
    <property type="evidence" value="ECO:0007669"/>
    <property type="project" value="UniProtKB-KW"/>
</dbReference>
<dbReference type="PANTHER" id="PTHR43464">
    <property type="entry name" value="METHYLTRANSFERASE"/>
    <property type="match status" value="1"/>
</dbReference>